<evidence type="ECO:0000313" key="2">
    <source>
        <dbReference type="EMBL" id="GLJ58757.1"/>
    </source>
</evidence>
<dbReference type="AlphaFoldDB" id="A0AAD3NTK8"/>
<dbReference type="EMBL" id="BSEH01000521">
    <property type="protein sequence ID" value="GLJ58757.1"/>
    <property type="molecule type" value="Genomic_DNA"/>
</dbReference>
<keyword evidence="3" id="KW-1185">Reference proteome</keyword>
<protein>
    <submittedName>
        <fullName evidence="2">Uncharacterized protein</fullName>
    </submittedName>
</protein>
<proteinExistence type="predicted"/>
<comment type="caution">
    <text evidence="2">The sequence shown here is derived from an EMBL/GenBank/DDBJ whole genome shotgun (WGS) entry which is preliminary data.</text>
</comment>
<accession>A0AAD3NTK8</accession>
<feature type="signal peptide" evidence="1">
    <location>
        <begin position="1"/>
        <end position="15"/>
    </location>
</feature>
<gene>
    <name evidence="2" type="ORF">SUGI_1474410</name>
</gene>
<evidence type="ECO:0000256" key="1">
    <source>
        <dbReference type="SAM" id="SignalP"/>
    </source>
</evidence>
<name>A0AAD3NTK8_CRYJA</name>
<organism evidence="2 3">
    <name type="scientific">Cryptomeria japonica</name>
    <name type="common">Japanese cedar</name>
    <name type="synonym">Cupressus japonica</name>
    <dbReference type="NCBI Taxonomy" id="3369"/>
    <lineage>
        <taxon>Eukaryota</taxon>
        <taxon>Viridiplantae</taxon>
        <taxon>Streptophyta</taxon>
        <taxon>Embryophyta</taxon>
        <taxon>Tracheophyta</taxon>
        <taxon>Spermatophyta</taxon>
        <taxon>Pinopsida</taxon>
        <taxon>Pinidae</taxon>
        <taxon>Conifers II</taxon>
        <taxon>Cupressales</taxon>
        <taxon>Cupressaceae</taxon>
        <taxon>Cryptomeria</taxon>
    </lineage>
</organism>
<feature type="chain" id="PRO_5042106377" evidence="1">
    <location>
        <begin position="16"/>
        <end position="239"/>
    </location>
</feature>
<keyword evidence="1" id="KW-0732">Signal</keyword>
<reference evidence="2" key="1">
    <citation type="submission" date="2022-12" db="EMBL/GenBank/DDBJ databases">
        <title>Chromosome-Level Genome Assembly of Japanese Cedar (Cryptomeriajaponica D. Don).</title>
        <authorList>
            <person name="Fujino T."/>
            <person name="Yamaguchi K."/>
            <person name="Yokoyama T."/>
            <person name="Hamanaka T."/>
            <person name="Harazono Y."/>
            <person name="Kamada H."/>
            <person name="Kobayashi W."/>
            <person name="Ujino-Ihara T."/>
            <person name="Uchiyama K."/>
            <person name="Matsumoto A."/>
            <person name="Izuno A."/>
            <person name="Tsumura Y."/>
            <person name="Toyoda A."/>
            <person name="Shigenobu S."/>
            <person name="Moriguchi Y."/>
            <person name="Ueno S."/>
            <person name="Kasahara M."/>
        </authorList>
    </citation>
    <scope>NUCLEOTIDE SEQUENCE</scope>
</reference>
<dbReference type="Proteomes" id="UP001234787">
    <property type="component" value="Unassembled WGS sequence"/>
</dbReference>
<sequence>MLVLSLLQLPLALLPHPDHENQLLDLRLKCLYLCCFYLYFWWGFRSLSAVGGSSERNNATSEYWEQTPVSGTPPIRLKLERTTEPNRGEHVATLGEQGQGIVLTVLLSLPLVPGAYALATGGSRGYSWVNSNGWGNWLSQLPLPSLPFTLPPATLSTASAGATLASLPCYWRCISSSSLSGMNKNRAVFGSVRWVWSLRFPQECIDSIQSGPKSKAVDGSWSNTKGWGACLSVVIEVGP</sequence>
<evidence type="ECO:0000313" key="3">
    <source>
        <dbReference type="Proteomes" id="UP001234787"/>
    </source>
</evidence>